<evidence type="ECO:0000256" key="2">
    <source>
        <dbReference type="ARBA" id="ARBA00022857"/>
    </source>
</evidence>
<keyword evidence="3" id="KW-0560">Oxidoreductase</keyword>
<reference evidence="4 5" key="1">
    <citation type="submission" date="2015-09" db="EMBL/GenBank/DDBJ databases">
        <title>Draft genome of a European isolate of the apple canker pathogen Neonectria ditissima.</title>
        <authorList>
            <person name="Gomez-Cortecero A."/>
            <person name="Harrison R.J."/>
            <person name="Armitage A.D."/>
        </authorList>
    </citation>
    <scope>NUCLEOTIDE SEQUENCE [LARGE SCALE GENOMIC DNA]</scope>
    <source>
        <strain evidence="4 5">R09/05</strain>
    </source>
</reference>
<sequence>MHKGKEAMGLILKEAGSSNPKIEVWELDLANYESVLSFGARVRSQLPRLDIFIANAGIEAGRFELVEGLERTLTINVVSTFLSCMAVLPKLRETSETYDTTTNLTATGSVYHIFAPDSQLDMAQDSDVFDALSDSKTADMPGRYALSKLVMHQCVAELAKLVSASPGSSKSQVVVNVVNPGWCKTEVTRNRPVSWVEHMLSALMCWTAEKGGRAMVFAAVAGKDSHGGYISECELKQQSEFMRSERGVAIQRRVWRDLLARIERISPEVASLI</sequence>
<evidence type="ECO:0000313" key="5">
    <source>
        <dbReference type="Proteomes" id="UP000050424"/>
    </source>
</evidence>
<proteinExistence type="inferred from homology"/>
<dbReference type="SUPFAM" id="SSF51735">
    <property type="entry name" value="NAD(P)-binding Rossmann-fold domains"/>
    <property type="match status" value="1"/>
</dbReference>
<dbReference type="GO" id="GO:0016491">
    <property type="term" value="F:oxidoreductase activity"/>
    <property type="evidence" value="ECO:0007669"/>
    <property type="project" value="UniProtKB-KW"/>
</dbReference>
<evidence type="ECO:0000313" key="4">
    <source>
        <dbReference type="EMBL" id="KPM41033.1"/>
    </source>
</evidence>
<dbReference type="PANTHER" id="PTHR24320">
    <property type="entry name" value="RETINOL DEHYDROGENASE"/>
    <property type="match status" value="1"/>
</dbReference>
<name>A0A0P7AT41_9HYPO</name>
<dbReference type="STRING" id="78410.A0A0P7AT41"/>
<dbReference type="Gene3D" id="3.40.50.720">
    <property type="entry name" value="NAD(P)-binding Rossmann-like Domain"/>
    <property type="match status" value="1"/>
</dbReference>
<organism evidence="4 5">
    <name type="scientific">Neonectria ditissima</name>
    <dbReference type="NCBI Taxonomy" id="78410"/>
    <lineage>
        <taxon>Eukaryota</taxon>
        <taxon>Fungi</taxon>
        <taxon>Dikarya</taxon>
        <taxon>Ascomycota</taxon>
        <taxon>Pezizomycotina</taxon>
        <taxon>Sordariomycetes</taxon>
        <taxon>Hypocreomycetidae</taxon>
        <taxon>Hypocreales</taxon>
        <taxon>Nectriaceae</taxon>
        <taxon>Neonectria</taxon>
    </lineage>
</organism>
<evidence type="ECO:0000256" key="3">
    <source>
        <dbReference type="ARBA" id="ARBA00023002"/>
    </source>
</evidence>
<accession>A0A0P7AT41</accession>
<dbReference type="AlphaFoldDB" id="A0A0P7AT41"/>
<keyword evidence="2" id="KW-0521">NADP</keyword>
<gene>
    <name evidence="4" type="ORF">AK830_g5547</name>
</gene>
<dbReference type="Pfam" id="PF00106">
    <property type="entry name" value="adh_short"/>
    <property type="match status" value="1"/>
</dbReference>
<comment type="caution">
    <text evidence="4">The sequence shown here is derived from an EMBL/GenBank/DDBJ whole genome shotgun (WGS) entry which is preliminary data.</text>
</comment>
<dbReference type="PANTHER" id="PTHR24320:SF252">
    <property type="entry name" value="DEHYDROGENASE_REDUCTASE FAMILY PROTEIN, PUTATIVE (AFU_ORTHOLOGUE AFUA_3G08550)-RELATED"/>
    <property type="match status" value="1"/>
</dbReference>
<protein>
    <submittedName>
        <fullName evidence="4">Uncharacterized protein</fullName>
    </submittedName>
</protein>
<evidence type="ECO:0000256" key="1">
    <source>
        <dbReference type="ARBA" id="ARBA00006484"/>
    </source>
</evidence>
<dbReference type="InterPro" id="IPR036291">
    <property type="entry name" value="NAD(P)-bd_dom_sf"/>
</dbReference>
<dbReference type="OrthoDB" id="542013at2759"/>
<keyword evidence="5" id="KW-1185">Reference proteome</keyword>
<dbReference type="EMBL" id="LKCW01000072">
    <property type="protein sequence ID" value="KPM41033.1"/>
    <property type="molecule type" value="Genomic_DNA"/>
</dbReference>
<dbReference type="InterPro" id="IPR002347">
    <property type="entry name" value="SDR_fam"/>
</dbReference>
<comment type="similarity">
    <text evidence="1">Belongs to the short-chain dehydrogenases/reductases (SDR) family.</text>
</comment>
<dbReference type="Proteomes" id="UP000050424">
    <property type="component" value="Unassembled WGS sequence"/>
</dbReference>